<gene>
    <name evidence="1" type="ORF">WNY59_02290</name>
</gene>
<evidence type="ECO:0000313" key="2">
    <source>
        <dbReference type="Proteomes" id="UP001477870"/>
    </source>
</evidence>
<accession>A0ABU9T2Q7</accession>
<dbReference type="Proteomes" id="UP001477870">
    <property type="component" value="Unassembled WGS sequence"/>
</dbReference>
<comment type="caution">
    <text evidence="1">The sequence shown here is derived from an EMBL/GenBank/DDBJ whole genome shotgun (WGS) entry which is preliminary data.</text>
</comment>
<name>A0ABU9T2Q7_9HYPH</name>
<organism evidence="1 2">
    <name type="scientific">Ahrensia kielensis</name>
    <dbReference type="NCBI Taxonomy" id="76980"/>
    <lineage>
        <taxon>Bacteria</taxon>
        <taxon>Pseudomonadati</taxon>
        <taxon>Pseudomonadota</taxon>
        <taxon>Alphaproteobacteria</taxon>
        <taxon>Hyphomicrobiales</taxon>
        <taxon>Ahrensiaceae</taxon>
        <taxon>Ahrensia</taxon>
    </lineage>
</organism>
<evidence type="ECO:0000313" key="1">
    <source>
        <dbReference type="EMBL" id="MEM5500409.1"/>
    </source>
</evidence>
<dbReference type="EMBL" id="JBBMQO010000001">
    <property type="protein sequence ID" value="MEM5500409.1"/>
    <property type="molecule type" value="Genomic_DNA"/>
</dbReference>
<dbReference type="RefSeq" id="WP_342846560.1">
    <property type="nucleotide sequence ID" value="NZ_JBBMQO010000001.1"/>
</dbReference>
<proteinExistence type="predicted"/>
<sequence length="76" mass="8582">MDRQNLETALLKAHSDEDYPTLITLYTKAAEGANDKDAEFFYLTHAFVFALEHGAPEAKPLNKRLADQGRAQLLEF</sequence>
<reference evidence="1 2" key="1">
    <citation type="submission" date="2024-03" db="EMBL/GenBank/DDBJ databases">
        <title>Community enrichment and isolation of bacterial strains for fucoidan degradation.</title>
        <authorList>
            <person name="Sichert A."/>
        </authorList>
    </citation>
    <scope>NUCLEOTIDE SEQUENCE [LARGE SCALE GENOMIC DNA]</scope>
    <source>
        <strain evidence="1 2">AS62</strain>
    </source>
</reference>
<keyword evidence="2" id="KW-1185">Reference proteome</keyword>
<protein>
    <submittedName>
        <fullName evidence="1">Uncharacterized protein</fullName>
    </submittedName>
</protein>